<dbReference type="RefSeq" id="WP_147931590.1">
    <property type="nucleotide sequence ID" value="NZ_VOXD01000024.1"/>
</dbReference>
<sequence length="125" mass="14076">MSSLPFLYISSSELGDRGVFTGAEIPAGTTIELAPVILLSAEDRKTIHETHLHDYYFQWDGNRAAIALGYGSLYNHSDAANAEFELDYDFKQIRFFALQDIPSGTEITTNYRTGAPDMTLWFEEK</sequence>
<dbReference type="InterPro" id="IPR001214">
    <property type="entry name" value="SET_dom"/>
</dbReference>
<organism evidence="2 3">
    <name type="scientific">Neolewinella aurantiaca</name>
    <dbReference type="NCBI Taxonomy" id="2602767"/>
    <lineage>
        <taxon>Bacteria</taxon>
        <taxon>Pseudomonadati</taxon>
        <taxon>Bacteroidota</taxon>
        <taxon>Saprospiria</taxon>
        <taxon>Saprospirales</taxon>
        <taxon>Lewinellaceae</taxon>
        <taxon>Neolewinella</taxon>
    </lineage>
</organism>
<feature type="domain" description="SET" evidence="1">
    <location>
        <begin position="5"/>
        <end position="112"/>
    </location>
</feature>
<dbReference type="Proteomes" id="UP000321907">
    <property type="component" value="Unassembled WGS sequence"/>
</dbReference>
<evidence type="ECO:0000259" key="1">
    <source>
        <dbReference type="PROSITE" id="PS50280"/>
    </source>
</evidence>
<dbReference type="PROSITE" id="PS50280">
    <property type="entry name" value="SET"/>
    <property type="match status" value="1"/>
</dbReference>
<dbReference type="InterPro" id="IPR009207">
    <property type="entry name" value="SET7_MeTrfase"/>
</dbReference>
<comment type="caution">
    <text evidence="2">The sequence shown here is derived from an EMBL/GenBank/DDBJ whole genome shotgun (WGS) entry which is preliminary data.</text>
</comment>
<evidence type="ECO:0000313" key="2">
    <source>
        <dbReference type="EMBL" id="TXF88302.1"/>
    </source>
</evidence>
<protein>
    <submittedName>
        <fullName evidence="2">SET domain-containing protein</fullName>
    </submittedName>
</protein>
<reference evidence="2 3" key="1">
    <citation type="submission" date="2019-08" db="EMBL/GenBank/DDBJ databases">
        <title>Lewinella sp. strain SSH13 Genome sequencing and assembly.</title>
        <authorList>
            <person name="Kim I."/>
        </authorList>
    </citation>
    <scope>NUCLEOTIDE SEQUENCE [LARGE SCALE GENOMIC DNA]</scope>
    <source>
        <strain evidence="2 3">SSH13</strain>
    </source>
</reference>
<dbReference type="GO" id="GO:0062122">
    <property type="term" value="F:histone H3K37 methyltransferase activity"/>
    <property type="evidence" value="ECO:0007669"/>
    <property type="project" value="InterPro"/>
</dbReference>
<name>A0A5C7FLR3_9BACT</name>
<evidence type="ECO:0000313" key="3">
    <source>
        <dbReference type="Proteomes" id="UP000321907"/>
    </source>
</evidence>
<dbReference type="EMBL" id="VOXD01000024">
    <property type="protein sequence ID" value="TXF88302.1"/>
    <property type="molecule type" value="Genomic_DNA"/>
</dbReference>
<proteinExistence type="predicted"/>
<dbReference type="AlphaFoldDB" id="A0A5C7FLR3"/>
<dbReference type="PIRSF" id="PIRSF022536">
    <property type="entry name" value="A612L_SET"/>
    <property type="match status" value="1"/>
</dbReference>
<dbReference type="Gene3D" id="2.170.270.10">
    <property type="entry name" value="SET domain"/>
    <property type="match status" value="1"/>
</dbReference>
<accession>A0A5C7FLR3</accession>
<dbReference type="SMART" id="SM00317">
    <property type="entry name" value="SET"/>
    <property type="match status" value="1"/>
</dbReference>
<dbReference type="SUPFAM" id="SSF82199">
    <property type="entry name" value="SET domain"/>
    <property type="match status" value="1"/>
</dbReference>
<dbReference type="InterPro" id="IPR046341">
    <property type="entry name" value="SET_dom_sf"/>
</dbReference>
<dbReference type="Pfam" id="PF00856">
    <property type="entry name" value="SET"/>
    <property type="match status" value="1"/>
</dbReference>
<keyword evidence="3" id="KW-1185">Reference proteome</keyword>
<dbReference type="OrthoDB" id="279507at2"/>
<gene>
    <name evidence="2" type="ORF">FUA23_15085</name>
</gene>